<reference evidence="1" key="1">
    <citation type="journal article" date="2014" name="Front. Microbiol.">
        <title>High frequency of phylogenetically diverse reductive dehalogenase-homologous genes in deep subseafloor sedimentary metagenomes.</title>
        <authorList>
            <person name="Kawai M."/>
            <person name="Futagami T."/>
            <person name="Toyoda A."/>
            <person name="Takaki Y."/>
            <person name="Nishi S."/>
            <person name="Hori S."/>
            <person name="Arai W."/>
            <person name="Tsubouchi T."/>
            <person name="Morono Y."/>
            <person name="Uchiyama I."/>
            <person name="Ito T."/>
            <person name="Fujiyama A."/>
            <person name="Inagaki F."/>
            <person name="Takami H."/>
        </authorList>
    </citation>
    <scope>NUCLEOTIDE SEQUENCE</scope>
    <source>
        <strain evidence="1">Expedition CK06-06</strain>
    </source>
</reference>
<accession>X0S7L8</accession>
<comment type="caution">
    <text evidence="1">The sequence shown here is derived from an EMBL/GenBank/DDBJ whole genome shotgun (WGS) entry which is preliminary data.</text>
</comment>
<protein>
    <submittedName>
        <fullName evidence="1">Uncharacterized protein</fullName>
    </submittedName>
</protein>
<dbReference type="EMBL" id="BARS01009246">
    <property type="protein sequence ID" value="GAF71937.1"/>
    <property type="molecule type" value="Genomic_DNA"/>
</dbReference>
<sequence length="89" mass="10334">MKTAKDMIDFLESTKARYDYWKSLSNEHKNLIKKYLEQLSGEASFFNKSLLKQVNQRNELSNKQIRALMNDSTFKDFIVGSNLPTVPGE</sequence>
<gene>
    <name evidence="1" type="ORF">S01H1_17427</name>
</gene>
<organism evidence="1">
    <name type="scientific">marine sediment metagenome</name>
    <dbReference type="NCBI Taxonomy" id="412755"/>
    <lineage>
        <taxon>unclassified sequences</taxon>
        <taxon>metagenomes</taxon>
        <taxon>ecological metagenomes</taxon>
    </lineage>
</organism>
<dbReference type="AlphaFoldDB" id="X0S7L8"/>
<proteinExistence type="predicted"/>
<evidence type="ECO:0000313" key="1">
    <source>
        <dbReference type="EMBL" id="GAF71937.1"/>
    </source>
</evidence>
<name>X0S7L8_9ZZZZ</name>